<feature type="domain" description="Dystroglycan-type cadherin-like" evidence="8">
    <location>
        <begin position="1431"/>
        <end position="1529"/>
    </location>
</feature>
<dbReference type="InterPro" id="IPR025592">
    <property type="entry name" value="DUF4347"/>
</dbReference>
<dbReference type="PANTHER" id="PTHR38340">
    <property type="entry name" value="S-LAYER PROTEIN"/>
    <property type="match status" value="1"/>
</dbReference>
<dbReference type="PRINTS" id="PR01488">
    <property type="entry name" value="RTXTOXINA"/>
</dbReference>
<gene>
    <name evidence="9" type="ORF">NG799_15130</name>
</gene>
<name>A0ABT2MSG9_9CYAN</name>
<comment type="caution">
    <text evidence="9">The sequence shown here is derived from an EMBL/GenBank/DDBJ whole genome shotgun (WGS) entry which is preliminary data.</text>
</comment>
<dbReference type="Gene3D" id="2.150.10.10">
    <property type="entry name" value="Serralysin-like metalloprotease, C-terminal"/>
    <property type="match status" value="2"/>
</dbReference>
<dbReference type="Proteomes" id="UP001525890">
    <property type="component" value="Unassembled WGS sequence"/>
</dbReference>
<dbReference type="PRINTS" id="PR00313">
    <property type="entry name" value="CABNDNGRPT"/>
</dbReference>
<dbReference type="Pfam" id="PF00353">
    <property type="entry name" value="HemolysinCabind"/>
    <property type="match status" value="5"/>
</dbReference>
<evidence type="ECO:0000256" key="1">
    <source>
        <dbReference type="ARBA" id="ARBA00004370"/>
    </source>
</evidence>
<dbReference type="InterPro" id="IPR003995">
    <property type="entry name" value="RTX_toxin_determinant-A"/>
</dbReference>
<dbReference type="PROSITE" id="PS00330">
    <property type="entry name" value="HEMOLYSIN_CALCIUM"/>
    <property type="match status" value="1"/>
</dbReference>
<reference evidence="9 10" key="1">
    <citation type="journal article" date="2022" name="Front. Microbiol.">
        <title>High genomic differentiation and limited gene flow indicate recent cryptic speciation within the genus Laspinema (cyanobacteria).</title>
        <authorList>
            <person name="Stanojkovic A."/>
            <person name="Skoupy S."/>
            <person name="Skaloud P."/>
            <person name="Dvorak P."/>
        </authorList>
    </citation>
    <scope>NUCLEOTIDE SEQUENCE [LARGE SCALE GENOMIC DNA]</scope>
    <source>
        <strain evidence="9 10">D2a</strain>
    </source>
</reference>
<organism evidence="9 10">
    <name type="scientific">Laspinema palackyanum D2a</name>
    <dbReference type="NCBI Taxonomy" id="2953684"/>
    <lineage>
        <taxon>Bacteria</taxon>
        <taxon>Bacillati</taxon>
        <taxon>Cyanobacteriota</taxon>
        <taxon>Cyanophyceae</taxon>
        <taxon>Oscillatoriophycideae</taxon>
        <taxon>Oscillatoriales</taxon>
        <taxon>Laspinemataceae</taxon>
        <taxon>Laspinema</taxon>
        <taxon>Laspinema palackyanum</taxon>
    </lineage>
</organism>
<keyword evidence="4" id="KW-0800">Toxin</keyword>
<dbReference type="Pfam" id="PF05345">
    <property type="entry name" value="He_PIG"/>
    <property type="match status" value="3"/>
</dbReference>
<dbReference type="Gene3D" id="2.60.40.10">
    <property type="entry name" value="Immunoglobulins"/>
    <property type="match status" value="3"/>
</dbReference>
<evidence type="ECO:0000313" key="10">
    <source>
        <dbReference type="Proteomes" id="UP001525890"/>
    </source>
</evidence>
<dbReference type="InterPro" id="IPR011049">
    <property type="entry name" value="Serralysin-like_metalloprot_C"/>
</dbReference>
<dbReference type="SMART" id="SM00736">
    <property type="entry name" value="CADG"/>
    <property type="match status" value="3"/>
</dbReference>
<evidence type="ECO:0000259" key="8">
    <source>
        <dbReference type="SMART" id="SM00736"/>
    </source>
</evidence>
<dbReference type="InterPro" id="IPR018511">
    <property type="entry name" value="Hemolysin-typ_Ca-bd_CS"/>
</dbReference>
<dbReference type="Pfam" id="PF17803">
    <property type="entry name" value="Cadherin_4"/>
    <property type="match status" value="1"/>
</dbReference>
<evidence type="ECO:0000313" key="9">
    <source>
        <dbReference type="EMBL" id="MCT7967673.1"/>
    </source>
</evidence>
<dbReference type="EMBL" id="JAMXFF010000022">
    <property type="protein sequence ID" value="MCT7967673.1"/>
    <property type="molecule type" value="Genomic_DNA"/>
</dbReference>
<evidence type="ECO:0000256" key="3">
    <source>
        <dbReference type="ARBA" id="ARBA00022525"/>
    </source>
</evidence>
<dbReference type="SUPFAM" id="SSF49313">
    <property type="entry name" value="Cadherin-like"/>
    <property type="match status" value="3"/>
</dbReference>
<dbReference type="InterPro" id="IPR050557">
    <property type="entry name" value="RTX_toxin/Mannuronan_C5-epim"/>
</dbReference>
<proteinExistence type="predicted"/>
<keyword evidence="5" id="KW-0677">Repeat</keyword>
<dbReference type="InterPro" id="IPR015919">
    <property type="entry name" value="Cadherin-like_sf"/>
</dbReference>
<dbReference type="Pfam" id="PF14252">
    <property type="entry name" value="DUF4347"/>
    <property type="match status" value="1"/>
</dbReference>
<evidence type="ECO:0000256" key="7">
    <source>
        <dbReference type="ARBA" id="ARBA00023136"/>
    </source>
</evidence>
<accession>A0ABT2MSG9</accession>
<keyword evidence="6" id="KW-0843">Virulence</keyword>
<feature type="domain" description="Dystroglycan-type cadherin-like" evidence="8">
    <location>
        <begin position="1220"/>
        <end position="1318"/>
    </location>
</feature>
<evidence type="ECO:0000256" key="4">
    <source>
        <dbReference type="ARBA" id="ARBA00022656"/>
    </source>
</evidence>
<keyword evidence="3" id="KW-0964">Secreted</keyword>
<dbReference type="PANTHER" id="PTHR38340:SF1">
    <property type="entry name" value="S-LAYER PROTEIN"/>
    <property type="match status" value="1"/>
</dbReference>
<keyword evidence="7" id="KW-0472">Membrane</keyword>
<dbReference type="InterPro" id="IPR040853">
    <property type="entry name" value="RapA2_cadherin-like"/>
</dbReference>
<sequence length="1856" mass="191114">MNVATIKSLDLSSPLSHAEIGNLSTSGLSALSRQLVIIDPGVTDYQSLISVIPPKTEIYILDPNLEGIAQIGAILGNFNDIEALHIISHGADGKIHLGNSTLDNSNLDSYRTQLQQWQQALSPNADLLLYGCDIAATEIGKTFIAQLAHLTGVDVAASENLTGKGGDGVLETQVGNIETTPLSLANYEYTLASPVANADTKALPVGATKTSIQVLSNDTDADGDKLTIQSVTTPTKGGTVAIAPDIYVGGDFINAGGDPHADRIAKWDGTKWSALGMGFNNTVYEIVINGSDIYAGGWFTNAGGNLNARSIAKWDGANWSALGTGLNHIVSNIAINGSEIYAGGHFTYAGGDPNANYLAKWNGTQWSALGTGLNNTVAEIVINGSDIYAGGDFPNAGGNVNGKNIAKWDGTKWSALGTGLNSWVRNIAINGTDIYVGGNFTDAGGNLHADRIAKWNGTQWSALGTGLNNIVNEIVINGSDIYAGGFFSNAGGDANANYIAKWNGANWSALGTGLNNFVREIVINGSDIYVVGDFTDAGGNLDADRIAKWDGTKWSGLGTGLNGHVREIALDPSRYLTYTPPSPTFNGIDTFSYTITDGTTTASNTVTVVVNDAPVLDVSGTPTLTAINQNDSNNNGTLISNIIAALGGTKITDININASQGIAITGLNTTNGSWEYTTDGTNWNAFTASATSARLLASDASTRIRFVPNTGYTGTVSNAIAFAAWDQIIGTNGGTEDVTAGNTTNGTSSTFSSATETADITVNPFPTITGITSPQTDGNYGVGTVIPIAITFSQIVNVTGTPQLSLNTGTTAIYSSGSGSDTLTFNYSVAAGQNTADLDYSTTTALSLNNGTIQSVTNGNAILTLATPGEANSLGANKALIIDTIAPTVTIAQDAGQADPTAANTINYQVVFSEAVTEFDNSDIVLGGTANPTTAVVTGSGTTYNVAVSGMSTNGTVTAAVKAGAAKDAANNVSAASTSLDNTVTYDNTIPTISTINRANPNPSNAHSVNYSVTFSETVTGVDETDFTLVSTGITGASITNITGSASTYTVAVNAGTGDGTLQLNLVDDDSIKNGLNVPLGGLGASNGNSRGQIYQIDKTAPTATATVNDITTAGGTSTQFTVTYSDGMGIDRSSLGNSNLRVTGAGGFSQLATLINYTGSETITTATYAIAPPGGSWDKADNGTYAIAVEPSGVKDTANNLIAATTLGSFTVDINRAPVVETEIAPGTATATQPFSFQFPATTFTDADGDTLTYSATLDNDNPLPSWLSFNPTTRTFSGTPTASHFGSFNIKVTASDGTATVSDIFALAVSDVPNTAPVVNEAIADVTANVSAPFNFVIPGNTFSDTDGNPLTYSATLEDGSPLPSWLSFDATTYTFTGTPTVNNLGNISIKITVSDGSFSVSDTFILTVSETATPPEEPPAETPNAVPVVEKALSSPNAIVFQPFSFTIPGDAFSDADGDTLTYTATLANGGPLPEWLQFEPSTGTFSGLPTQDAIGNLTIKLTASDGTATVETELTVNVLSEPAIISGPWGPIGPPTFAAYLRKNPNSQAVALPDLTAICHGETAYPGPNVTEITIDGSETDDNLTGGDRAETFNGFGGNDFLQGLSGNDNLLGSEGNDLIHGNPGNDYIEGGNGNDVIHAGKDDDVILGGEGDDELYGNLGNDVILGGNGNDFANGNQGNDWVDGGDGNDILHGGKDDDTLKGGNGTDILFGDLGNDLICAGSGNDFVYGNQGDDTLEGGDGDDVIYGGKDNDILMGGNGDDWLFGDLGHDIVAGGAGGDRFVIRPNAGVDLIVDFTDGEDLIGLTEGLTFNNLTLAPEQNSTWIYAGNELLAILNGVDISDMNQQDFFMVG</sequence>
<feature type="domain" description="Dystroglycan-type cadherin-like" evidence="8">
    <location>
        <begin position="1320"/>
        <end position="1418"/>
    </location>
</feature>
<comment type="subcellular location">
    <subcellularLocation>
        <location evidence="1">Membrane</location>
    </subcellularLocation>
    <subcellularLocation>
        <location evidence="2">Secreted</location>
    </subcellularLocation>
</comment>
<dbReference type="InterPro" id="IPR006644">
    <property type="entry name" value="Cadg"/>
</dbReference>
<dbReference type="SUPFAM" id="SSF51120">
    <property type="entry name" value="beta-Roll"/>
    <property type="match status" value="2"/>
</dbReference>
<keyword evidence="10" id="KW-1185">Reference proteome</keyword>
<evidence type="ECO:0000256" key="2">
    <source>
        <dbReference type="ARBA" id="ARBA00004613"/>
    </source>
</evidence>
<evidence type="ECO:0000256" key="5">
    <source>
        <dbReference type="ARBA" id="ARBA00022737"/>
    </source>
</evidence>
<protein>
    <submittedName>
        <fullName evidence="9">DUF4347 domain-containing protein</fullName>
    </submittedName>
</protein>
<dbReference type="RefSeq" id="WP_368007242.1">
    <property type="nucleotide sequence ID" value="NZ_JAMXFF010000022.1"/>
</dbReference>
<dbReference type="InterPro" id="IPR001343">
    <property type="entry name" value="Hemolysn_Ca-bd"/>
</dbReference>
<dbReference type="Pfam" id="PF17963">
    <property type="entry name" value="Big_9"/>
    <property type="match status" value="1"/>
</dbReference>
<dbReference type="InterPro" id="IPR013783">
    <property type="entry name" value="Ig-like_fold"/>
</dbReference>
<evidence type="ECO:0000256" key="6">
    <source>
        <dbReference type="ARBA" id="ARBA00023026"/>
    </source>
</evidence>